<evidence type="ECO:0000313" key="10">
    <source>
        <dbReference type="Proteomes" id="UP001165652"/>
    </source>
</evidence>
<dbReference type="InterPro" id="IPR009056">
    <property type="entry name" value="Cyt_c-like_dom"/>
</dbReference>
<name>A0ABT5JIN2_RHOTP</name>
<evidence type="ECO:0000313" key="9">
    <source>
        <dbReference type="EMBL" id="MDC7789586.1"/>
    </source>
</evidence>
<dbReference type="SUPFAM" id="SSF46626">
    <property type="entry name" value="Cytochrome c"/>
    <property type="match status" value="1"/>
</dbReference>
<keyword evidence="5 6" id="KW-0408">Iron</keyword>
<evidence type="ECO:0000256" key="4">
    <source>
        <dbReference type="ARBA" id="ARBA00022982"/>
    </source>
</evidence>
<evidence type="ECO:0000256" key="7">
    <source>
        <dbReference type="SAM" id="SignalP"/>
    </source>
</evidence>
<dbReference type="EMBL" id="JAQQLI010000080">
    <property type="protein sequence ID" value="MDC7789586.1"/>
    <property type="molecule type" value="Genomic_DNA"/>
</dbReference>
<proteinExistence type="predicted"/>
<keyword evidence="3 6" id="KW-0479">Metal-binding</keyword>
<feature type="signal peptide" evidence="7">
    <location>
        <begin position="1"/>
        <end position="25"/>
    </location>
</feature>
<keyword evidence="1" id="KW-0813">Transport</keyword>
<keyword evidence="4" id="KW-0249">Electron transport</keyword>
<dbReference type="Proteomes" id="UP001165652">
    <property type="component" value="Unassembled WGS sequence"/>
</dbReference>
<gene>
    <name evidence="9" type="ORF">PQJ73_28235</name>
</gene>
<evidence type="ECO:0000256" key="3">
    <source>
        <dbReference type="ARBA" id="ARBA00022723"/>
    </source>
</evidence>
<accession>A0ABT5JIN2</accession>
<evidence type="ECO:0000256" key="1">
    <source>
        <dbReference type="ARBA" id="ARBA00022448"/>
    </source>
</evidence>
<dbReference type="Gene3D" id="1.10.760.10">
    <property type="entry name" value="Cytochrome c-like domain"/>
    <property type="match status" value="1"/>
</dbReference>
<feature type="domain" description="Cytochrome c" evidence="8">
    <location>
        <begin position="23"/>
        <end position="123"/>
    </location>
</feature>
<keyword evidence="10" id="KW-1185">Reference proteome</keyword>
<sequence>MTSQIAATALAVFLLGATTASTAMAQEAPKAFNQCKACHKVEAGKNGVGPSLFGIFGHKLGQAPGFKYSEAHLKFAQQTVDEPFLTKYLADPKGTIPGNKMVFAGLKNPDDVKAVIAYLKTLK</sequence>
<reference evidence="9" key="1">
    <citation type="journal article" date="2023" name="Microbiol Resour">
        <title>Genome Sequences of Rhodoplanes serenus and Two Thermotolerant Strains, Rhodoplanes tepidamans and 'Rhodoplanes cryptolactis,' Further Refine the Genus.</title>
        <authorList>
            <person name="Rayyan A.A."/>
            <person name="Kyndt J.A."/>
        </authorList>
    </citation>
    <scope>NUCLEOTIDE SEQUENCE</scope>
    <source>
        <strain evidence="9">DSM 9987</strain>
    </source>
</reference>
<dbReference type="InterPro" id="IPR036909">
    <property type="entry name" value="Cyt_c-like_dom_sf"/>
</dbReference>
<protein>
    <submittedName>
        <fullName evidence="9">C-type cytochrome</fullName>
    </submittedName>
</protein>
<dbReference type="InterPro" id="IPR002327">
    <property type="entry name" value="Cyt_c_1A/1B"/>
</dbReference>
<dbReference type="Pfam" id="PF00034">
    <property type="entry name" value="Cytochrom_C"/>
    <property type="match status" value="1"/>
</dbReference>
<evidence type="ECO:0000256" key="2">
    <source>
        <dbReference type="ARBA" id="ARBA00022617"/>
    </source>
</evidence>
<dbReference type="PROSITE" id="PS51007">
    <property type="entry name" value="CYTC"/>
    <property type="match status" value="1"/>
</dbReference>
<evidence type="ECO:0000259" key="8">
    <source>
        <dbReference type="PROSITE" id="PS51007"/>
    </source>
</evidence>
<dbReference type="RefSeq" id="WP_272780408.1">
    <property type="nucleotide sequence ID" value="NZ_JAQQLI010000080.1"/>
</dbReference>
<keyword evidence="2 6" id="KW-0349">Heme</keyword>
<dbReference type="PRINTS" id="PR00604">
    <property type="entry name" value="CYTCHRMECIAB"/>
</dbReference>
<organism evidence="9 10">
    <name type="scientific">Rhodoplanes tepidamans</name>
    <name type="common">Rhodoplanes cryptolactis</name>
    <dbReference type="NCBI Taxonomy" id="200616"/>
    <lineage>
        <taxon>Bacteria</taxon>
        <taxon>Pseudomonadati</taxon>
        <taxon>Pseudomonadota</taxon>
        <taxon>Alphaproteobacteria</taxon>
        <taxon>Hyphomicrobiales</taxon>
        <taxon>Nitrobacteraceae</taxon>
        <taxon>Rhodoplanes</taxon>
    </lineage>
</organism>
<evidence type="ECO:0000256" key="5">
    <source>
        <dbReference type="ARBA" id="ARBA00023004"/>
    </source>
</evidence>
<comment type="caution">
    <text evidence="9">The sequence shown here is derived from an EMBL/GenBank/DDBJ whole genome shotgun (WGS) entry which is preliminary data.</text>
</comment>
<evidence type="ECO:0000256" key="6">
    <source>
        <dbReference type="PROSITE-ProRule" id="PRU00433"/>
    </source>
</evidence>
<reference evidence="9" key="2">
    <citation type="submission" date="2023-02" db="EMBL/GenBank/DDBJ databases">
        <authorList>
            <person name="Rayyan A."/>
            <person name="Meyer T."/>
            <person name="Kyndt J.A."/>
        </authorList>
    </citation>
    <scope>NUCLEOTIDE SEQUENCE</scope>
    <source>
        <strain evidence="9">DSM 9987</strain>
    </source>
</reference>
<feature type="chain" id="PRO_5047530885" evidence="7">
    <location>
        <begin position="26"/>
        <end position="123"/>
    </location>
</feature>
<dbReference type="PANTHER" id="PTHR11961">
    <property type="entry name" value="CYTOCHROME C"/>
    <property type="match status" value="1"/>
</dbReference>
<keyword evidence="7" id="KW-0732">Signal</keyword>